<dbReference type="EMBL" id="OCTN01000002">
    <property type="protein sequence ID" value="SOH93684.1"/>
    <property type="molecule type" value="Genomic_DNA"/>
</dbReference>
<keyword evidence="1" id="KW-0812">Transmembrane</keyword>
<dbReference type="Pfam" id="PF04367">
    <property type="entry name" value="DUF502"/>
    <property type="match status" value="1"/>
</dbReference>
<feature type="transmembrane region" description="Helical" evidence="1">
    <location>
        <begin position="71"/>
        <end position="90"/>
    </location>
</feature>
<evidence type="ECO:0000313" key="2">
    <source>
        <dbReference type="EMBL" id="SOH93684.1"/>
    </source>
</evidence>
<dbReference type="RefSeq" id="WP_097929248.1">
    <property type="nucleotide sequence ID" value="NZ_OCTN01000002.1"/>
</dbReference>
<dbReference type="PANTHER" id="PTHR31876">
    <property type="entry name" value="COV-LIKE PROTEIN 1"/>
    <property type="match status" value="1"/>
</dbReference>
<evidence type="ECO:0000313" key="3">
    <source>
        <dbReference type="Proteomes" id="UP000220034"/>
    </source>
</evidence>
<dbReference type="Proteomes" id="UP000220034">
    <property type="component" value="Unassembled WGS sequence"/>
</dbReference>
<gene>
    <name evidence="2" type="ORF">SAMN06273572_102362</name>
</gene>
<protein>
    <submittedName>
        <fullName evidence="2">Uncharacterized membrane protein</fullName>
    </submittedName>
</protein>
<keyword evidence="1" id="KW-1133">Transmembrane helix</keyword>
<proteinExistence type="predicted"/>
<feature type="transmembrane region" description="Helical" evidence="1">
    <location>
        <begin position="21"/>
        <end position="51"/>
    </location>
</feature>
<name>A0A2C9CQR4_9RHOB</name>
<organism evidence="2 3">
    <name type="scientific">Pontivivens marinum</name>
    <dbReference type="NCBI Taxonomy" id="1690039"/>
    <lineage>
        <taxon>Bacteria</taxon>
        <taxon>Pseudomonadati</taxon>
        <taxon>Pseudomonadota</taxon>
        <taxon>Alphaproteobacteria</taxon>
        <taxon>Rhodobacterales</taxon>
        <taxon>Paracoccaceae</taxon>
        <taxon>Pontivivens</taxon>
    </lineage>
</organism>
<keyword evidence="3" id="KW-1185">Reference proteome</keyword>
<dbReference type="AlphaFoldDB" id="A0A2C9CQR4"/>
<reference evidence="3" key="1">
    <citation type="submission" date="2017-09" db="EMBL/GenBank/DDBJ databases">
        <authorList>
            <person name="Varghese N."/>
            <person name="Submissions S."/>
        </authorList>
    </citation>
    <scope>NUCLEOTIDE SEQUENCE [LARGE SCALE GENOMIC DNA]</scope>
    <source>
        <strain evidence="3">C7</strain>
    </source>
</reference>
<evidence type="ECO:0000256" key="1">
    <source>
        <dbReference type="SAM" id="Phobius"/>
    </source>
</evidence>
<keyword evidence="1" id="KW-0472">Membrane</keyword>
<sequence>MAKAPRTRRRTKRRATVAQRWRGNFLTGLVIVAPIGLTIWLIWTVITFIDAKVVPLVPSGYNPGTYLGNDVPGFGVIIFLLFTAVIGWLTKGLVGRSILRWGENLVERMPVIGGVYNGIKQIAETILSQSGSSFKQACLIEYPRKGIWAVAFVSTETKGEVSNRLPEEQLISVFLPTTPNPTSGFLLFVPRAEMVMLDMDVEDAAKLIISAGLVTPPTAAEKAAGVRVANRKGEPVRRSA</sequence>
<dbReference type="OrthoDB" id="9780267at2"/>
<dbReference type="PANTHER" id="PTHR31876:SF26">
    <property type="entry name" value="PROTEIN LIKE COV 2"/>
    <property type="match status" value="1"/>
</dbReference>
<dbReference type="InterPro" id="IPR007462">
    <property type="entry name" value="COV1-like"/>
</dbReference>
<accession>A0A2C9CQR4</accession>